<comment type="caution">
    <text evidence="6">The sequence shown here is derived from an EMBL/GenBank/DDBJ whole genome shotgun (WGS) entry which is preliminary data.</text>
</comment>
<comment type="subcellular location">
    <subcellularLocation>
        <location evidence="1">Membrane</location>
        <topology evidence="1">Multi-pass membrane protein</topology>
    </subcellularLocation>
</comment>
<evidence type="ECO:0000256" key="5">
    <source>
        <dbReference type="SAM" id="Phobius"/>
    </source>
</evidence>
<keyword evidence="4 5" id="KW-0472">Membrane</keyword>
<dbReference type="Proteomes" id="UP000789570">
    <property type="component" value="Unassembled WGS sequence"/>
</dbReference>
<feature type="transmembrane region" description="Helical" evidence="5">
    <location>
        <begin position="47"/>
        <end position="69"/>
    </location>
</feature>
<sequence length="232" mass="26574">VRNDWDYINMLKLSITEILNSLLLEGDASDAGGGGGSSEKFHNPASIRAAAAILAFLATALSIFSVWSHFKHYRKPSLQRYVVRIIIILASTNAALYVDGIRDIYEAFVIYCFFNLLVNYLDGERSLLILLHGRPPTPHLFPINIFVKDMDIGDPYAFLFVKRGILQYVYLKPILTVLTMILKWADTYEEGHIEFKNGYIWINLIYNVSCSLCFYCLVIFYVCTKDDLMPYR</sequence>
<dbReference type="InterPro" id="IPR005178">
    <property type="entry name" value="Ostalpha/TMEM184C"/>
</dbReference>
<dbReference type="SMART" id="SM01417">
    <property type="entry name" value="Solute_trans_a"/>
    <property type="match status" value="1"/>
</dbReference>
<accession>A0A9N9B2J9</accession>
<evidence type="ECO:0000256" key="4">
    <source>
        <dbReference type="ARBA" id="ARBA00023136"/>
    </source>
</evidence>
<protein>
    <submittedName>
        <fullName evidence="6">9348_t:CDS:1</fullName>
    </submittedName>
</protein>
<keyword evidence="7" id="KW-1185">Reference proteome</keyword>
<dbReference type="GO" id="GO:0016020">
    <property type="term" value="C:membrane"/>
    <property type="evidence" value="ECO:0007669"/>
    <property type="project" value="UniProtKB-SubCell"/>
</dbReference>
<feature type="non-terminal residue" evidence="6">
    <location>
        <position position="232"/>
    </location>
</feature>
<keyword evidence="3 5" id="KW-1133">Transmembrane helix</keyword>
<dbReference type="AlphaFoldDB" id="A0A9N9B2J9"/>
<evidence type="ECO:0000256" key="2">
    <source>
        <dbReference type="ARBA" id="ARBA00022692"/>
    </source>
</evidence>
<evidence type="ECO:0000313" key="6">
    <source>
        <dbReference type="EMBL" id="CAG8549279.1"/>
    </source>
</evidence>
<dbReference type="Pfam" id="PF03619">
    <property type="entry name" value="Solute_trans_a"/>
    <property type="match status" value="1"/>
</dbReference>
<feature type="transmembrane region" description="Helical" evidence="5">
    <location>
        <begin position="204"/>
        <end position="223"/>
    </location>
</feature>
<organism evidence="6 7">
    <name type="scientific">Funneliformis caledonium</name>
    <dbReference type="NCBI Taxonomy" id="1117310"/>
    <lineage>
        <taxon>Eukaryota</taxon>
        <taxon>Fungi</taxon>
        <taxon>Fungi incertae sedis</taxon>
        <taxon>Mucoromycota</taxon>
        <taxon>Glomeromycotina</taxon>
        <taxon>Glomeromycetes</taxon>
        <taxon>Glomerales</taxon>
        <taxon>Glomeraceae</taxon>
        <taxon>Funneliformis</taxon>
    </lineage>
</organism>
<proteinExistence type="predicted"/>
<evidence type="ECO:0000313" key="7">
    <source>
        <dbReference type="Proteomes" id="UP000789570"/>
    </source>
</evidence>
<feature type="transmembrane region" description="Helical" evidence="5">
    <location>
        <begin position="104"/>
        <end position="121"/>
    </location>
</feature>
<dbReference type="PANTHER" id="PTHR23423">
    <property type="entry name" value="ORGANIC SOLUTE TRANSPORTER-RELATED"/>
    <property type="match status" value="1"/>
</dbReference>
<evidence type="ECO:0000256" key="3">
    <source>
        <dbReference type="ARBA" id="ARBA00022989"/>
    </source>
</evidence>
<name>A0A9N9B2J9_9GLOM</name>
<reference evidence="6" key="1">
    <citation type="submission" date="2021-06" db="EMBL/GenBank/DDBJ databases">
        <authorList>
            <person name="Kallberg Y."/>
            <person name="Tangrot J."/>
            <person name="Rosling A."/>
        </authorList>
    </citation>
    <scope>NUCLEOTIDE SEQUENCE</scope>
    <source>
        <strain evidence="6">UK204</strain>
    </source>
</reference>
<gene>
    <name evidence="6" type="ORF">FCALED_LOCUS6036</name>
</gene>
<dbReference type="OrthoDB" id="5348404at2759"/>
<evidence type="ECO:0000256" key="1">
    <source>
        <dbReference type="ARBA" id="ARBA00004141"/>
    </source>
</evidence>
<dbReference type="EMBL" id="CAJVPQ010001379">
    <property type="protein sequence ID" value="CAG8549279.1"/>
    <property type="molecule type" value="Genomic_DNA"/>
</dbReference>
<keyword evidence="2 5" id="KW-0812">Transmembrane</keyword>
<feature type="transmembrane region" description="Helical" evidence="5">
    <location>
        <begin position="81"/>
        <end position="98"/>
    </location>
</feature>
<feature type="transmembrane region" description="Helical" evidence="5">
    <location>
        <begin position="165"/>
        <end position="184"/>
    </location>
</feature>